<dbReference type="GO" id="GO:0050043">
    <property type="term" value="F:lactate racemase activity"/>
    <property type="evidence" value="ECO:0007669"/>
    <property type="project" value="InterPro"/>
</dbReference>
<dbReference type="Proteomes" id="UP000005361">
    <property type="component" value="Chromosome"/>
</dbReference>
<dbReference type="OrthoDB" id="9788398at2"/>
<evidence type="ECO:0000259" key="1">
    <source>
        <dbReference type="Pfam" id="PF09861"/>
    </source>
</evidence>
<feature type="domain" description="LarA-like N-terminal" evidence="1">
    <location>
        <begin position="37"/>
        <end position="196"/>
    </location>
</feature>
<dbReference type="HOGENOM" id="CLU_055092_0_0_9"/>
<protein>
    <recommendedName>
        <fullName evidence="1">LarA-like N-terminal domain-containing protein</fullName>
    </recommendedName>
</protein>
<reference evidence="2 3" key="1">
    <citation type="journal article" date="2015" name="Genome Announc.">
        <title>Complete Genome Sequence of Pelosinus fermentans JBW45, a Member of a Remarkably Competitive Group of Negativicutes in the Firmicutes Phylum.</title>
        <authorList>
            <person name="De Leon K.B."/>
            <person name="Utturkar S.M."/>
            <person name="Camilleri L.B."/>
            <person name="Elias D.A."/>
            <person name="Arkin A.P."/>
            <person name="Fields M.W."/>
            <person name="Brown S.D."/>
            <person name="Wall J.D."/>
        </authorList>
    </citation>
    <scope>NUCLEOTIDE SEQUENCE [LARGE SCALE GENOMIC DNA]</scope>
    <source>
        <strain evidence="2 3">JBW45</strain>
    </source>
</reference>
<proteinExistence type="predicted"/>
<dbReference type="RefSeq" id="WP_007959320.1">
    <property type="nucleotide sequence ID" value="NZ_CP010978.1"/>
</dbReference>
<reference evidence="3" key="2">
    <citation type="submission" date="2015-02" db="EMBL/GenBank/DDBJ databases">
        <title>Complete Genome Sequence of Pelosinus fermentans JBW45.</title>
        <authorList>
            <person name="De Leon K.B."/>
            <person name="Utturkar S.M."/>
            <person name="Camilleri L.B."/>
            <person name="Arkin A.P."/>
            <person name="Fields M.W."/>
            <person name="Brown S.D."/>
            <person name="Wall J.D."/>
        </authorList>
    </citation>
    <scope>NUCLEOTIDE SEQUENCE [LARGE SCALE GENOMIC DNA]</scope>
    <source>
        <strain evidence="3">JBW45</strain>
    </source>
</reference>
<dbReference type="AlphaFoldDB" id="I8TR18"/>
<dbReference type="EMBL" id="CP010978">
    <property type="protein sequence ID" value="AJQ29809.1"/>
    <property type="molecule type" value="Genomic_DNA"/>
</dbReference>
<gene>
    <name evidence="2" type="ORF">JBW_04478</name>
</gene>
<dbReference type="KEGG" id="pft:JBW_04478"/>
<sequence>MQIKRGGVVSKLLVDVSIPKMFRAKQIFPRSIITPEEIPGVIFAELSKEKIKSLIKPGMNIAITAGSRGIANVDVITKGIVDFVKSQNANPFIVPAMGSHGGATAEGQIEILTGYNITEETMRCPIKSCMDTVIIGYSELGKPVYLDRIAYESDGIIVSCRLKLHNAFRGKYESGPCKMMVVGLGKQEGAESVHSDGMGKIAENLPANAKVILDKAPILLAIPCMENAYDETCKIEAIHKDDIMDREPELLEWAHKNMPRLIVGETDVLIVDEIGKNYSGTGVDPNITGTFSTDYATGGVQVQRTCMLDITDCSHGNGLGTGLASVITKRLFDKLDPEKMYPNCLTSTVLKSAGIPIVVATDKEAIQLCIRTLNNVDKKTAKIIRIPNSLHIGNIMLSEGYYEDIISGKYKGLEAEDEPQYMEFDEDGNLVTPIHSDETKH</sequence>
<organism evidence="2 3">
    <name type="scientific">Pelosinus fermentans JBW45</name>
    <dbReference type="NCBI Taxonomy" id="1192197"/>
    <lineage>
        <taxon>Bacteria</taxon>
        <taxon>Bacillati</taxon>
        <taxon>Bacillota</taxon>
        <taxon>Negativicutes</taxon>
        <taxon>Selenomonadales</taxon>
        <taxon>Sporomusaceae</taxon>
        <taxon>Pelosinus</taxon>
    </lineage>
</organism>
<evidence type="ECO:0000313" key="2">
    <source>
        <dbReference type="EMBL" id="AJQ29809.1"/>
    </source>
</evidence>
<name>I8TR18_9FIRM</name>
<accession>I8TR18</accession>
<dbReference type="InterPro" id="IPR018657">
    <property type="entry name" value="LarA-like_N"/>
</dbReference>
<dbReference type="Gene3D" id="3.40.50.11440">
    <property type="match status" value="1"/>
</dbReference>
<dbReference type="STRING" id="1192197.JBW_04478"/>
<evidence type="ECO:0000313" key="3">
    <source>
        <dbReference type="Proteomes" id="UP000005361"/>
    </source>
</evidence>
<dbReference type="Pfam" id="PF09861">
    <property type="entry name" value="Lar_N"/>
    <property type="match status" value="1"/>
</dbReference>